<gene>
    <name evidence="1" type="ORF">DAETH_42990</name>
</gene>
<sequence>MLDPSNRHADLVEMPPGTPSGLLVTQFLSEQGSKFDVPLAQGLVADLDAALEEQLLDIPLAKGEAVVQPQGVADDAQGETVAVGLPVGHRSAAYRG</sequence>
<organism evidence="1 2">
    <name type="scientific">Deinococcus aetherius</name>
    <dbReference type="NCBI Taxonomy" id="200252"/>
    <lineage>
        <taxon>Bacteria</taxon>
        <taxon>Thermotogati</taxon>
        <taxon>Deinococcota</taxon>
        <taxon>Deinococci</taxon>
        <taxon>Deinococcales</taxon>
        <taxon>Deinococcaceae</taxon>
        <taxon>Deinococcus</taxon>
    </lineage>
</organism>
<name>A0ABM8AKI3_9DEIO</name>
<keyword evidence="1" id="KW-0614">Plasmid</keyword>
<evidence type="ECO:0000313" key="1">
    <source>
        <dbReference type="EMBL" id="BDP44330.1"/>
    </source>
</evidence>
<dbReference type="Proteomes" id="UP001064971">
    <property type="component" value="Plasmid pDAETH-2"/>
</dbReference>
<protein>
    <submittedName>
        <fullName evidence="1">Uncharacterized protein</fullName>
    </submittedName>
</protein>
<keyword evidence="2" id="KW-1185">Reference proteome</keyword>
<accession>A0ABM8AKI3</accession>
<proteinExistence type="predicted"/>
<geneLocation type="plasmid" evidence="1 2">
    <name>pDAETH-2</name>
</geneLocation>
<evidence type="ECO:0000313" key="2">
    <source>
        <dbReference type="Proteomes" id="UP001064971"/>
    </source>
</evidence>
<dbReference type="EMBL" id="AP026562">
    <property type="protein sequence ID" value="BDP44330.1"/>
    <property type="molecule type" value="Genomic_DNA"/>
</dbReference>
<reference evidence="1" key="1">
    <citation type="submission" date="2022-07" db="EMBL/GenBank/DDBJ databases">
        <title>Complete Genome Sequence of the Radioresistant Bacterium Deinococcus aetherius ST0316, Isolated from the Air Dust collected in Lower Stratosphere above Japan.</title>
        <authorList>
            <person name="Satoh K."/>
            <person name="Hagiwara K."/>
            <person name="Katsumata K."/>
            <person name="Kubo A."/>
            <person name="Yokobori S."/>
            <person name="Yamagishi A."/>
            <person name="Oono Y."/>
            <person name="Narumi I."/>
        </authorList>
    </citation>
    <scope>NUCLEOTIDE SEQUENCE</scope>
    <source>
        <strain evidence="1">ST0316</strain>
        <plasmid evidence="1">pDAETH-2</plasmid>
    </source>
</reference>